<name>Q0GXW6_9CAUD</name>
<evidence type="ECO:0000313" key="3">
    <source>
        <dbReference type="Proteomes" id="UP000001250"/>
    </source>
</evidence>
<dbReference type="EMBL" id="DQ490056">
    <property type="protein sequence ID" value="ABF22560.1"/>
    <property type="molecule type" value="Genomic_DNA"/>
</dbReference>
<evidence type="ECO:0000313" key="2">
    <source>
        <dbReference type="EMBL" id="ABF22560.1"/>
    </source>
</evidence>
<dbReference type="GeneID" id="5130578"/>
<accession>Q0GXW6</accession>
<dbReference type="RefSeq" id="YP_762575.1">
    <property type="nucleotide sequence ID" value="NC_008364.1"/>
</dbReference>
<dbReference type="Proteomes" id="UP000001250">
    <property type="component" value="Segment"/>
</dbReference>
<evidence type="ECO:0000256" key="1">
    <source>
        <dbReference type="SAM" id="MobiDB-lite"/>
    </source>
</evidence>
<sequence length="63" mass="7462">MEKVNLEDFSETVQRDAKRYMDKLERRDRKIKKKKRITGGGETKQRGISEKKAKKALEKHEGE</sequence>
<organism evidence="2 3">
    <name type="scientific">Lactococcus phage Q54</name>
    <dbReference type="NCBI Taxonomy" id="382685"/>
    <lineage>
        <taxon>Viruses</taxon>
        <taxon>Duplodnaviria</taxon>
        <taxon>Heunggongvirae</taxon>
        <taxon>Uroviricota</taxon>
        <taxon>Caudoviricetes</taxon>
        <taxon>Questintvirus</taxon>
        <taxon>Questintvirus Q54</taxon>
    </lineage>
</organism>
<feature type="region of interest" description="Disordered" evidence="1">
    <location>
        <begin position="25"/>
        <end position="63"/>
    </location>
</feature>
<keyword evidence="3" id="KW-1185">Reference proteome</keyword>
<feature type="compositionally biased region" description="Basic and acidic residues" evidence="1">
    <location>
        <begin position="43"/>
        <end position="63"/>
    </location>
</feature>
<protein>
    <submittedName>
        <fullName evidence="2">Uncharacterized protein</fullName>
    </submittedName>
</protein>
<proteinExistence type="predicted"/>
<reference evidence="2 3" key="1">
    <citation type="journal article" date="2006" name="J. Bacteriol.">
        <title>Genome sequence and global gene expression of Q54, a new phage species linking the 936 and c2 phage species of Lactococcus lactis.</title>
        <authorList>
            <person name="Fortier L.C."/>
            <person name="Bransi A."/>
            <person name="Moineau S."/>
        </authorList>
    </citation>
    <scope>NUCLEOTIDE SEQUENCE</scope>
</reference>
<dbReference type="KEGG" id="vg:5130578"/>